<dbReference type="KEGG" id="cex:CSE_09460"/>
<dbReference type="Proteomes" id="UP000004793">
    <property type="component" value="Chromosome"/>
</dbReference>
<dbReference type="InterPro" id="IPR016098">
    <property type="entry name" value="CAP/MinC_C"/>
</dbReference>
<comment type="similarity">
    <text evidence="1">Belongs to the MinC family.</text>
</comment>
<evidence type="ECO:0000259" key="8">
    <source>
        <dbReference type="Pfam" id="PF22642"/>
    </source>
</evidence>
<keyword evidence="2" id="KW-0132">Cell division</keyword>
<dbReference type="Pfam" id="PF22642">
    <property type="entry name" value="MinC_N_1"/>
    <property type="match status" value="1"/>
</dbReference>
<comment type="subunit">
    <text evidence="6">Interacts with MinD and FtsZ.</text>
</comment>
<feature type="domain" description="Septum site-determining protein MinC N-terminal" evidence="8">
    <location>
        <begin position="5"/>
        <end position="69"/>
    </location>
</feature>
<sequence length="206" mass="23088">MKDIVTLKGINGDVVLKIDPVAPFEDVLDRIRNLIESERNFFSKGFLSIDTQGRELSELEISKLESLFNGINVSFRINEGEKVFGGTFEQSQPSFFVVDHTVRSGQVVRYKGDIVILGNVNPDGVVESESDVYVYGVIKGKVTAGKRVVALGFQQQYLNINGIEVEAKTPEKSRKPYIIEIDTDKKVTIVPLDEREAKPVRRRKNG</sequence>
<organism evidence="9 10">
    <name type="scientific">Caldisericum exile (strain DSM 21853 / NBRC 104410 / AZM16c01)</name>
    <dbReference type="NCBI Taxonomy" id="511051"/>
    <lineage>
        <taxon>Bacteria</taxon>
        <taxon>Pseudomonadati</taxon>
        <taxon>Caldisericota/Cryosericota group</taxon>
        <taxon>Caldisericota</taxon>
        <taxon>Caldisericia</taxon>
        <taxon>Caldisericales</taxon>
        <taxon>Caldisericaceae</taxon>
        <taxon>Caldisericum</taxon>
    </lineage>
</organism>
<evidence type="ECO:0000259" key="7">
    <source>
        <dbReference type="Pfam" id="PF03775"/>
    </source>
</evidence>
<keyword evidence="10" id="KW-1185">Reference proteome</keyword>
<keyword evidence="3" id="KW-0717">Septation</keyword>
<evidence type="ECO:0000256" key="1">
    <source>
        <dbReference type="ARBA" id="ARBA00006291"/>
    </source>
</evidence>
<evidence type="ECO:0000256" key="2">
    <source>
        <dbReference type="ARBA" id="ARBA00022618"/>
    </source>
</evidence>
<dbReference type="InterPro" id="IPR013033">
    <property type="entry name" value="MinC"/>
</dbReference>
<dbReference type="PANTHER" id="PTHR34108">
    <property type="entry name" value="SEPTUM SITE-DETERMINING PROTEIN MINC"/>
    <property type="match status" value="1"/>
</dbReference>
<dbReference type="InterPro" id="IPR055219">
    <property type="entry name" value="MinC_N_1"/>
</dbReference>
<keyword evidence="4" id="KW-0131">Cell cycle</keyword>
<dbReference type="GO" id="GO:0000902">
    <property type="term" value="P:cell morphogenesis"/>
    <property type="evidence" value="ECO:0007669"/>
    <property type="project" value="InterPro"/>
</dbReference>
<dbReference type="Gene3D" id="3.30.160.540">
    <property type="match status" value="1"/>
</dbReference>
<name>A0A7U6GEY3_CALEA</name>
<evidence type="ECO:0000256" key="5">
    <source>
        <dbReference type="ARBA" id="ARBA00025606"/>
    </source>
</evidence>
<dbReference type="GO" id="GO:1901891">
    <property type="term" value="P:regulation of cell septum assembly"/>
    <property type="evidence" value="ECO:0007669"/>
    <property type="project" value="InterPro"/>
</dbReference>
<dbReference type="GO" id="GO:0000917">
    <property type="term" value="P:division septum assembly"/>
    <property type="evidence" value="ECO:0007669"/>
    <property type="project" value="UniProtKB-KW"/>
</dbReference>
<evidence type="ECO:0000256" key="6">
    <source>
        <dbReference type="ARBA" id="ARBA00046874"/>
    </source>
</evidence>
<dbReference type="InterPro" id="IPR036145">
    <property type="entry name" value="MinC_C_sf"/>
</dbReference>
<dbReference type="PANTHER" id="PTHR34108:SF1">
    <property type="entry name" value="SEPTUM SITE-DETERMINING PROTEIN MINC"/>
    <property type="match status" value="1"/>
</dbReference>
<dbReference type="RefSeq" id="WP_014453474.1">
    <property type="nucleotide sequence ID" value="NC_017096.1"/>
</dbReference>
<protein>
    <submittedName>
        <fullName evidence="9">Septum site-determining protein MinC</fullName>
    </submittedName>
</protein>
<dbReference type="OrthoDB" id="9790810at2"/>
<dbReference type="Pfam" id="PF03775">
    <property type="entry name" value="MinC_C"/>
    <property type="match status" value="1"/>
</dbReference>
<dbReference type="Gene3D" id="2.160.20.70">
    <property type="match status" value="1"/>
</dbReference>
<evidence type="ECO:0000256" key="4">
    <source>
        <dbReference type="ARBA" id="ARBA00023306"/>
    </source>
</evidence>
<dbReference type="EMBL" id="AP012051">
    <property type="protein sequence ID" value="BAL81072.1"/>
    <property type="molecule type" value="Genomic_DNA"/>
</dbReference>
<evidence type="ECO:0000313" key="9">
    <source>
        <dbReference type="EMBL" id="BAL81072.1"/>
    </source>
</evidence>
<feature type="domain" description="Septum formation inhibitor MinC C-terminal" evidence="7">
    <location>
        <begin position="97"/>
        <end position="184"/>
    </location>
</feature>
<proteinExistence type="inferred from homology"/>
<evidence type="ECO:0000256" key="3">
    <source>
        <dbReference type="ARBA" id="ARBA00023210"/>
    </source>
</evidence>
<dbReference type="AlphaFoldDB" id="A0A7U6GEY3"/>
<reference evidence="9 10" key="1">
    <citation type="submission" date="2011-01" db="EMBL/GenBank/DDBJ databases">
        <title>Whole genome sequence of Caldisericum exile AZM16c01.</title>
        <authorList>
            <person name="Narita-Yamada S."/>
            <person name="Kawakoshi A."/>
            <person name="Nakamura S."/>
            <person name="Sasagawa M."/>
            <person name="Fukada J."/>
            <person name="Sekine M."/>
            <person name="Kato Y."/>
            <person name="Fukai R."/>
            <person name="Sasaki K."/>
            <person name="Hanamaki A."/>
            <person name="Narita H."/>
            <person name="Konno Y."/>
            <person name="Mori K."/>
            <person name="Yamazaki S."/>
            <person name="Suzuki K."/>
            <person name="Fujita N."/>
        </authorList>
    </citation>
    <scope>NUCLEOTIDE SEQUENCE [LARGE SCALE GENOMIC DNA]</scope>
    <source>
        <strain evidence="10">DSM 21853 / NBRC 104410 / AZM16c01</strain>
    </source>
</reference>
<dbReference type="SUPFAM" id="SSF63848">
    <property type="entry name" value="Cell-division inhibitor MinC, C-terminal domain"/>
    <property type="match status" value="1"/>
</dbReference>
<comment type="function">
    <text evidence="5">Cell division inhibitor that blocks the formation of polar Z ring septums. Rapidly oscillates between the poles of the cell to destabilize FtsZ filaments that have formed before they mature into polar Z rings. Prevents FtsZ polymerization.</text>
</comment>
<evidence type="ECO:0000313" key="10">
    <source>
        <dbReference type="Proteomes" id="UP000004793"/>
    </source>
</evidence>
<dbReference type="InterPro" id="IPR005526">
    <property type="entry name" value="Septum_form_inhib_MinC_C"/>
</dbReference>
<accession>A0A7U6GEY3</accession>
<gene>
    <name evidence="9" type="primary">minC</name>
    <name evidence="9" type="ordered locus">CSE_09460</name>
</gene>